<dbReference type="InterPro" id="IPR046357">
    <property type="entry name" value="PPIase_dom_sf"/>
</dbReference>
<dbReference type="GO" id="GO:0005737">
    <property type="term" value="C:cytoplasm"/>
    <property type="evidence" value="ECO:0007669"/>
    <property type="project" value="UniProtKB-SubCell"/>
</dbReference>
<reference evidence="12 13" key="1">
    <citation type="journal article" date="2014" name="Mol. Biol. Evol.">
        <title>Massive expansion of Ubiquitination-related gene families within the Chlamydiae.</title>
        <authorList>
            <person name="Domman D."/>
            <person name="Collingro A."/>
            <person name="Lagkouvardos I."/>
            <person name="Gehre L."/>
            <person name="Weinmaier T."/>
            <person name="Rattei T."/>
            <person name="Subtil A."/>
            <person name="Horn M."/>
        </authorList>
    </citation>
    <scope>NUCLEOTIDE SEQUENCE [LARGE SCALE GENOMIC DNA]</scope>
    <source>
        <strain evidence="12 13">OEW1</strain>
    </source>
</reference>
<evidence type="ECO:0000256" key="3">
    <source>
        <dbReference type="ARBA" id="ARBA00013194"/>
    </source>
</evidence>
<evidence type="ECO:0000259" key="11">
    <source>
        <dbReference type="Pfam" id="PF05698"/>
    </source>
</evidence>
<dbReference type="Pfam" id="PF05698">
    <property type="entry name" value="Trigger_C"/>
    <property type="match status" value="1"/>
</dbReference>
<evidence type="ECO:0000256" key="4">
    <source>
        <dbReference type="ARBA" id="ARBA00016902"/>
    </source>
</evidence>
<gene>
    <name evidence="9 12" type="primary">tig</name>
    <name evidence="12" type="ORF">DB43_EJ00030</name>
</gene>
<evidence type="ECO:0000256" key="8">
    <source>
        <dbReference type="ARBA" id="ARBA00029986"/>
    </source>
</evidence>
<dbReference type="InterPro" id="IPR005215">
    <property type="entry name" value="Trig_fac"/>
</dbReference>
<dbReference type="GO" id="GO:0043022">
    <property type="term" value="F:ribosome binding"/>
    <property type="evidence" value="ECO:0007669"/>
    <property type="project" value="TreeGrafter"/>
</dbReference>
<evidence type="ECO:0000256" key="6">
    <source>
        <dbReference type="ARBA" id="ARBA00023186"/>
    </source>
</evidence>
<feature type="domain" description="Trigger factor ribosome-binding bacterial" evidence="10">
    <location>
        <begin position="26"/>
        <end position="171"/>
    </location>
</feature>
<sequence length="439" mass="50060">MLSNKLPKYEVMVSNNQTEVSNEHVKISLKKEDGCLVKLDVHVTPQATQAAYQEAIKAISKEVSMPGFRKGKVPSAMILQNFHPHVEKEWRDILLNRALREFMDITRIYPFTKESVQKALVKNVSLEAGADLLIDFESAPEIPEVDPKSLELKSAQKKDITEADIDKALENVRIHHADWNVVTDRPVQEGDTVVVDACSVENPEQVYYADASFKVDEQNMAEWFKTAIVGHKTGESVEAQAADQEPPVHVRITIKEIKTAILPELNDEFAKKSGAESLEDMRKKIEDQLNKNAEEESKFVLREQISPILLEKYPFEVPASIVKQELKRIITQKTEELKETGLSSSEASKKIEEMREQIEKECTDSIRLIFLENELIQKFNVQVSDEEVVRELFAQIYKYSGSLTDARGLLNSPEMHNRVRQLLMSKKIKDFLVEQAQKN</sequence>
<dbReference type="InterPro" id="IPR037041">
    <property type="entry name" value="Trigger_fac_C_sf"/>
</dbReference>
<keyword evidence="9" id="KW-0963">Cytoplasm</keyword>
<name>A0A0C1EAT1_9BACT</name>
<dbReference type="Gene3D" id="3.30.70.1050">
    <property type="entry name" value="Trigger factor ribosome-binding domain"/>
    <property type="match status" value="1"/>
</dbReference>
<comment type="subcellular location">
    <subcellularLocation>
        <location evidence="9">Cytoplasm</location>
    </subcellularLocation>
    <text evidence="9">About half TF is bound to the ribosome near the polypeptide exit tunnel while the other half is free in the cytoplasm.</text>
</comment>
<dbReference type="SUPFAM" id="SSF102735">
    <property type="entry name" value="Trigger factor ribosome-binding domain"/>
    <property type="match status" value="1"/>
</dbReference>
<evidence type="ECO:0000313" key="13">
    <source>
        <dbReference type="Proteomes" id="UP000031307"/>
    </source>
</evidence>
<dbReference type="AlphaFoldDB" id="A0A0C1EAT1"/>
<dbReference type="InterPro" id="IPR036611">
    <property type="entry name" value="Trigger_fac_ribosome-bd_sf"/>
</dbReference>
<dbReference type="GO" id="GO:0051083">
    <property type="term" value="P:'de novo' cotranslational protein folding"/>
    <property type="evidence" value="ECO:0007669"/>
    <property type="project" value="TreeGrafter"/>
</dbReference>
<dbReference type="InterPro" id="IPR008881">
    <property type="entry name" value="Trigger_fac_ribosome-bd_bac"/>
</dbReference>
<evidence type="ECO:0000259" key="10">
    <source>
        <dbReference type="Pfam" id="PF05697"/>
    </source>
</evidence>
<keyword evidence="5 9" id="KW-0697">Rotamase</keyword>
<organism evidence="12 13">
    <name type="scientific">Parachlamydia acanthamoebae</name>
    <dbReference type="NCBI Taxonomy" id="83552"/>
    <lineage>
        <taxon>Bacteria</taxon>
        <taxon>Pseudomonadati</taxon>
        <taxon>Chlamydiota</taxon>
        <taxon>Chlamydiia</taxon>
        <taxon>Parachlamydiales</taxon>
        <taxon>Parachlamydiaceae</taxon>
        <taxon>Parachlamydia</taxon>
    </lineage>
</organism>
<evidence type="ECO:0000256" key="9">
    <source>
        <dbReference type="HAMAP-Rule" id="MF_00303"/>
    </source>
</evidence>
<proteinExistence type="inferred from homology"/>
<dbReference type="InterPro" id="IPR008880">
    <property type="entry name" value="Trigger_fac_C"/>
</dbReference>
<dbReference type="NCBIfam" id="TIGR00115">
    <property type="entry name" value="tig"/>
    <property type="match status" value="1"/>
</dbReference>
<keyword evidence="9" id="KW-0131">Cell cycle</keyword>
<dbReference type="GO" id="GO:0044183">
    <property type="term" value="F:protein folding chaperone"/>
    <property type="evidence" value="ECO:0007669"/>
    <property type="project" value="TreeGrafter"/>
</dbReference>
<dbReference type="PATRIC" id="fig|83552.4.peg.546"/>
<dbReference type="Pfam" id="PF05697">
    <property type="entry name" value="Trigger_N"/>
    <property type="match status" value="1"/>
</dbReference>
<comment type="caution">
    <text evidence="12">The sequence shown here is derived from an EMBL/GenBank/DDBJ whole genome shotgun (WGS) entry which is preliminary data.</text>
</comment>
<dbReference type="Proteomes" id="UP000031307">
    <property type="component" value="Unassembled WGS sequence"/>
</dbReference>
<evidence type="ECO:0000256" key="2">
    <source>
        <dbReference type="ARBA" id="ARBA00005464"/>
    </source>
</evidence>
<dbReference type="PANTHER" id="PTHR30560">
    <property type="entry name" value="TRIGGER FACTOR CHAPERONE AND PEPTIDYL-PROLYL CIS/TRANS ISOMERASE"/>
    <property type="match status" value="1"/>
</dbReference>
<keyword evidence="9" id="KW-0132">Cell division</keyword>
<comment type="domain">
    <text evidence="9">Consists of 3 domains; the N-terminus binds the ribosome, the middle domain has PPIase activity, while the C-terminus has intrinsic chaperone activity on its own.</text>
</comment>
<dbReference type="Gene3D" id="3.10.50.40">
    <property type="match status" value="1"/>
</dbReference>
<dbReference type="InterPro" id="IPR027304">
    <property type="entry name" value="Trigger_fact/SurA_dom_sf"/>
</dbReference>
<evidence type="ECO:0000256" key="1">
    <source>
        <dbReference type="ARBA" id="ARBA00000971"/>
    </source>
</evidence>
<dbReference type="EC" id="5.2.1.8" evidence="3 9"/>
<dbReference type="GO" id="GO:0015031">
    <property type="term" value="P:protein transport"/>
    <property type="evidence" value="ECO:0007669"/>
    <property type="project" value="UniProtKB-UniRule"/>
</dbReference>
<dbReference type="GO" id="GO:0043335">
    <property type="term" value="P:protein unfolding"/>
    <property type="evidence" value="ECO:0007669"/>
    <property type="project" value="TreeGrafter"/>
</dbReference>
<dbReference type="GO" id="GO:0051301">
    <property type="term" value="P:cell division"/>
    <property type="evidence" value="ECO:0007669"/>
    <property type="project" value="UniProtKB-KW"/>
</dbReference>
<dbReference type="SUPFAM" id="SSF54534">
    <property type="entry name" value="FKBP-like"/>
    <property type="match status" value="1"/>
</dbReference>
<keyword evidence="7 9" id="KW-0413">Isomerase</keyword>
<feature type="domain" description="Trigger factor C-terminal" evidence="11">
    <location>
        <begin position="277"/>
        <end position="434"/>
    </location>
</feature>
<comment type="function">
    <text evidence="9">Involved in protein export. Acts as a chaperone by maintaining the newly synthesized protein in an open conformation. Functions as a peptidyl-prolyl cis-trans isomerase.</text>
</comment>
<keyword evidence="6 9" id="KW-0143">Chaperone</keyword>
<evidence type="ECO:0000313" key="12">
    <source>
        <dbReference type="EMBL" id="KIA78232.1"/>
    </source>
</evidence>
<dbReference type="SUPFAM" id="SSF109998">
    <property type="entry name" value="Triger factor/SurA peptide-binding domain-like"/>
    <property type="match status" value="1"/>
</dbReference>
<dbReference type="HAMAP" id="MF_00303">
    <property type="entry name" value="Trigger_factor_Tig"/>
    <property type="match status" value="1"/>
</dbReference>
<accession>A0A0C1EAT1</accession>
<dbReference type="EMBL" id="JSAM01000029">
    <property type="protein sequence ID" value="KIA78232.1"/>
    <property type="molecule type" value="Genomic_DNA"/>
</dbReference>
<dbReference type="Gene3D" id="1.10.3120.10">
    <property type="entry name" value="Trigger factor, C-terminal domain"/>
    <property type="match status" value="1"/>
</dbReference>
<evidence type="ECO:0000256" key="5">
    <source>
        <dbReference type="ARBA" id="ARBA00023110"/>
    </source>
</evidence>
<comment type="catalytic activity">
    <reaction evidence="1 9">
        <text>[protein]-peptidylproline (omega=180) = [protein]-peptidylproline (omega=0)</text>
        <dbReference type="Rhea" id="RHEA:16237"/>
        <dbReference type="Rhea" id="RHEA-COMP:10747"/>
        <dbReference type="Rhea" id="RHEA-COMP:10748"/>
        <dbReference type="ChEBI" id="CHEBI:83833"/>
        <dbReference type="ChEBI" id="CHEBI:83834"/>
        <dbReference type="EC" id="5.2.1.8"/>
    </reaction>
</comment>
<comment type="similarity">
    <text evidence="2 9">Belongs to the FKBP-type PPIase family. Tig subfamily.</text>
</comment>
<dbReference type="PANTHER" id="PTHR30560:SF3">
    <property type="entry name" value="TRIGGER FACTOR-LIKE PROTEIN TIG, CHLOROPLASTIC"/>
    <property type="match status" value="1"/>
</dbReference>
<protein>
    <recommendedName>
        <fullName evidence="4 9">Trigger factor</fullName>
        <shortName evidence="9">TF</shortName>
        <ecNumber evidence="3 9">5.2.1.8</ecNumber>
    </recommendedName>
    <alternativeName>
        <fullName evidence="8 9">PPIase</fullName>
    </alternativeName>
</protein>
<dbReference type="PIRSF" id="PIRSF003095">
    <property type="entry name" value="Trigger_factor"/>
    <property type="match status" value="1"/>
</dbReference>
<evidence type="ECO:0000256" key="7">
    <source>
        <dbReference type="ARBA" id="ARBA00023235"/>
    </source>
</evidence>
<dbReference type="GO" id="GO:0003755">
    <property type="term" value="F:peptidyl-prolyl cis-trans isomerase activity"/>
    <property type="evidence" value="ECO:0007669"/>
    <property type="project" value="UniProtKB-UniRule"/>
</dbReference>